<evidence type="ECO:0000313" key="2">
    <source>
        <dbReference type="EMBL" id="XBY45734.1"/>
    </source>
</evidence>
<evidence type="ECO:0008006" key="3">
    <source>
        <dbReference type="Google" id="ProtNLM"/>
    </source>
</evidence>
<reference evidence="2" key="1">
    <citation type="submission" date="2024-06" db="EMBL/GenBank/DDBJ databases">
        <title>Methylostella associata gen. nov., sp. nov., a novel Ancalomicrobiaceae-affiliated facultatively methylotrophic bacteria that feed on methanotrophs of the genus Methylococcus.</title>
        <authorList>
            <person name="Saltykova V."/>
            <person name="Danilova O.V."/>
            <person name="Oshkin I.Y."/>
            <person name="Belova S.E."/>
            <person name="Pimenov N.V."/>
            <person name="Dedysh S.N."/>
        </authorList>
    </citation>
    <scope>NUCLEOTIDE SEQUENCE</scope>
    <source>
        <strain evidence="2">S20</strain>
    </source>
</reference>
<dbReference type="EMBL" id="CP158568">
    <property type="protein sequence ID" value="XBY45734.1"/>
    <property type="molecule type" value="Genomic_DNA"/>
</dbReference>
<proteinExistence type="predicted"/>
<dbReference type="KEGG" id="mflg:ABS361_05555"/>
<accession>A0AAU7XD35</accession>
<feature type="region of interest" description="Disordered" evidence="1">
    <location>
        <begin position="158"/>
        <end position="185"/>
    </location>
</feature>
<organism evidence="2">
    <name type="scientific">Methyloraptor flagellatus</name>
    <dbReference type="NCBI Taxonomy" id="3162530"/>
    <lineage>
        <taxon>Bacteria</taxon>
        <taxon>Pseudomonadati</taxon>
        <taxon>Pseudomonadota</taxon>
        <taxon>Alphaproteobacteria</taxon>
        <taxon>Hyphomicrobiales</taxon>
        <taxon>Ancalomicrobiaceae</taxon>
        <taxon>Methyloraptor</taxon>
    </lineage>
</organism>
<evidence type="ECO:0000256" key="1">
    <source>
        <dbReference type="SAM" id="MobiDB-lite"/>
    </source>
</evidence>
<name>A0AAU7XD35_9HYPH</name>
<dbReference type="AlphaFoldDB" id="A0AAU7XD35"/>
<gene>
    <name evidence="2" type="ORF">ABS361_05555</name>
</gene>
<protein>
    <recommendedName>
        <fullName evidence="3">DUF637 domain-containing protein</fullName>
    </recommendedName>
</protein>
<sequence length="185" mass="17752">MPAFTTDPHHYDAVAGFDTSALFSAGAFNVAALQDGTGGVAIAAAARAAGSTAGGLALIAAVAADQGVSPIWTYTSFAGRTKALGGSAADLNAVGAAIAGRFANPVAGVTDSLSDLSSASGAGQIAFADVIGLVVGIAAAGTDRLTLLAGMTLGNVVQQQPRGGEGGEGGGSEGGAARPRRSRPP</sequence>
<dbReference type="RefSeq" id="WP_407050829.1">
    <property type="nucleotide sequence ID" value="NZ_CP158568.1"/>
</dbReference>
<feature type="compositionally biased region" description="Gly residues" evidence="1">
    <location>
        <begin position="163"/>
        <end position="174"/>
    </location>
</feature>